<evidence type="ECO:0000313" key="1">
    <source>
        <dbReference type="EMBL" id="AYV80439.1"/>
    </source>
</evidence>
<dbReference type="EMBL" id="MK072243">
    <property type="protein sequence ID" value="AYV80439.1"/>
    <property type="molecule type" value="Genomic_DNA"/>
</dbReference>
<reference evidence="1" key="1">
    <citation type="submission" date="2018-10" db="EMBL/GenBank/DDBJ databases">
        <title>Hidden diversity of soil giant viruses.</title>
        <authorList>
            <person name="Schulz F."/>
            <person name="Alteio L."/>
            <person name="Goudeau D."/>
            <person name="Ryan E.M."/>
            <person name="Malmstrom R.R."/>
            <person name="Blanchard J."/>
            <person name="Woyke T."/>
        </authorList>
    </citation>
    <scope>NUCLEOTIDE SEQUENCE</scope>
    <source>
        <strain evidence="1">HAV1</strain>
    </source>
</reference>
<proteinExistence type="predicted"/>
<gene>
    <name evidence="1" type="ORF">Harvfovirus1_64</name>
</gene>
<organism evidence="1">
    <name type="scientific">Harvfovirus sp</name>
    <dbReference type="NCBI Taxonomy" id="2487768"/>
    <lineage>
        <taxon>Viruses</taxon>
        <taxon>Varidnaviria</taxon>
        <taxon>Bamfordvirae</taxon>
        <taxon>Nucleocytoviricota</taxon>
        <taxon>Megaviricetes</taxon>
        <taxon>Imitervirales</taxon>
        <taxon>Mimiviridae</taxon>
        <taxon>Klosneuvirinae</taxon>
    </lineage>
</organism>
<accession>A0A3G5A4N9</accession>
<sequence>MRVSDRIPIGKKESKGLVRKFQNETKNLFHFDAMEKIGEVIVITGPFYSHRMVTSTHSQIILQLQSWISSNGNYELAHNYLTDDAAKVGHELLVERVKSGALS</sequence>
<protein>
    <submittedName>
        <fullName evidence="1">Uncharacterized protein</fullName>
    </submittedName>
</protein>
<name>A0A3G5A4N9_9VIRU</name>